<keyword evidence="4" id="KW-1185">Reference proteome</keyword>
<name>A0A484LHX7_9ASTE</name>
<reference evidence="3 4" key="1">
    <citation type="submission" date="2018-04" db="EMBL/GenBank/DDBJ databases">
        <authorList>
            <person name="Vogel A."/>
        </authorList>
    </citation>
    <scope>NUCLEOTIDE SEQUENCE [LARGE SCALE GENOMIC DNA]</scope>
</reference>
<protein>
    <recommendedName>
        <fullName evidence="2">Reverse transcriptase domain-containing protein</fullName>
    </recommendedName>
</protein>
<feature type="domain" description="Reverse transcriptase" evidence="2">
    <location>
        <begin position="645"/>
        <end position="956"/>
    </location>
</feature>
<feature type="region of interest" description="Disordered" evidence="1">
    <location>
        <begin position="181"/>
        <end position="225"/>
    </location>
</feature>
<feature type="compositionally biased region" description="Acidic residues" evidence="1">
    <location>
        <begin position="606"/>
        <end position="621"/>
    </location>
</feature>
<proteinExistence type="predicted"/>
<dbReference type="Pfam" id="PF14223">
    <property type="entry name" value="Retrotran_gag_2"/>
    <property type="match status" value="1"/>
</dbReference>
<dbReference type="InterPro" id="IPR000477">
    <property type="entry name" value="RT_dom"/>
</dbReference>
<feature type="compositionally biased region" description="Basic and acidic residues" evidence="1">
    <location>
        <begin position="190"/>
        <end position="202"/>
    </location>
</feature>
<feature type="compositionally biased region" description="Basic and acidic residues" evidence="1">
    <location>
        <begin position="622"/>
        <end position="631"/>
    </location>
</feature>
<organism evidence="3 4">
    <name type="scientific">Cuscuta campestris</name>
    <dbReference type="NCBI Taxonomy" id="132261"/>
    <lineage>
        <taxon>Eukaryota</taxon>
        <taxon>Viridiplantae</taxon>
        <taxon>Streptophyta</taxon>
        <taxon>Embryophyta</taxon>
        <taxon>Tracheophyta</taxon>
        <taxon>Spermatophyta</taxon>
        <taxon>Magnoliopsida</taxon>
        <taxon>eudicotyledons</taxon>
        <taxon>Gunneridae</taxon>
        <taxon>Pentapetalae</taxon>
        <taxon>asterids</taxon>
        <taxon>lamiids</taxon>
        <taxon>Solanales</taxon>
        <taxon>Convolvulaceae</taxon>
        <taxon>Cuscuteae</taxon>
        <taxon>Cuscuta</taxon>
        <taxon>Cuscuta subgen. Grammica</taxon>
        <taxon>Cuscuta sect. Cleistogrammica</taxon>
    </lineage>
</organism>
<dbReference type="PANTHER" id="PTHR33116:SF67">
    <property type="entry name" value="REVERSE TRANSCRIPTASE"/>
    <property type="match status" value="1"/>
</dbReference>
<sequence>MEIWQGLGKLCEGSEDLRKQKIEVLLEKFKSFKMLPGESFDMLDERFHKILNDLASLNHVLSPKEKNVRLLRSLPTEWYTKATTMEEGRNLENYTVQGLLDELRTYEHELKKKKDEQVTPFPTALMTTPRVPSSEGTCPRSCDTPSSSQPSSSKMENYDEEFAMMVKQFRKFKTFFKKANSVRRPTKGKPQVEKYGERERNEKKKKAMVAAESDESSSSSSDEEALICMERRVEKSNQEDRWTMSEDDTLCLMAKDDANQENQTYPGAPLRRVQDFRSNATLVGAKSYVDTLKGFSAVAHPPSSSKETIPSIQETVTQEALNPKAPTENNGNSFLPPPVKDIIPMVFSIFEKEFTLSTSIYNKKICISEFFKRRKHPIWLGLDAGYRLLNTLSKFTMDGSIDCPDKTEPKRSPFLRFRPSPKGSFLQLIERRQDGRSMIFIQEGHQGNGFTTFKARLELVLKHLSRAIPPPEPLIDRALVCGFSIPTPTDTSMYISSTLFKLEVCSVMELTINPLAVPNPPSAVCQTSTPALKCSLLSAKAKDFVPKTTQHPVSTLSLAPPQTALTFLGCSTLYTERDNSWNISKAYGSDFEQQHCSQKGHLPLDDTSEWETNLESDEEESKGDWHATKESVKKRKQASRFGHCCSTTSSTFPAGKLPTGGKNIGGMETRNKWTVVSHKRKEILDTSPLVPILLATPKHTSNAHIISRGGSAKANVIPLSCQTRGMKAALDPLNMVIGPEQAGFQKGKSIDDQILLAQEMAHQLERKVEGGNIIIKLDMASAFDRMSWQYLESVLRKMGFSNFVTSLLLSNLQATMMSININGKPKGYFPMKRGVKQGDPLSPLLFILGSEGLSKALTQGIHSRFLKPFNSGRGPIITHLCYADDLVIFLNGNTRNLLRLMSILKEYSLASGQDINWMKSRFFVSSKTPIRKCLQMEKALQIRCGKLPFIYLGGNITKGILRKEGCQPILQHFDKFLSSWYSKVLNPMGRLILIKHVLSSIPLHHMAVSELPKSIINTLHAKLKNFFWGYTNGNAKHHWKS</sequence>
<accession>A0A484LHX7</accession>
<dbReference type="CDD" id="cd01650">
    <property type="entry name" value="RT_nLTR_like"/>
    <property type="match status" value="1"/>
</dbReference>
<dbReference type="Proteomes" id="UP000595140">
    <property type="component" value="Unassembled WGS sequence"/>
</dbReference>
<evidence type="ECO:0000313" key="3">
    <source>
        <dbReference type="EMBL" id="VFQ76043.1"/>
    </source>
</evidence>
<feature type="region of interest" description="Disordered" evidence="1">
    <location>
        <begin position="598"/>
        <end position="631"/>
    </location>
</feature>
<dbReference type="Pfam" id="PF00078">
    <property type="entry name" value="RVT_1"/>
    <property type="match status" value="1"/>
</dbReference>
<gene>
    <name evidence="3" type="ORF">CCAM_LOCUS17819</name>
</gene>
<evidence type="ECO:0000313" key="4">
    <source>
        <dbReference type="Proteomes" id="UP000595140"/>
    </source>
</evidence>
<dbReference type="PROSITE" id="PS50878">
    <property type="entry name" value="RT_POL"/>
    <property type="match status" value="1"/>
</dbReference>
<evidence type="ECO:0000259" key="2">
    <source>
        <dbReference type="PROSITE" id="PS50878"/>
    </source>
</evidence>
<dbReference type="SUPFAM" id="SSF56672">
    <property type="entry name" value="DNA/RNA polymerases"/>
    <property type="match status" value="1"/>
</dbReference>
<dbReference type="PANTHER" id="PTHR33116">
    <property type="entry name" value="REVERSE TRANSCRIPTASE ZINC-BINDING DOMAIN-CONTAINING PROTEIN-RELATED-RELATED"/>
    <property type="match status" value="1"/>
</dbReference>
<evidence type="ECO:0000256" key="1">
    <source>
        <dbReference type="SAM" id="MobiDB-lite"/>
    </source>
</evidence>
<dbReference type="AlphaFoldDB" id="A0A484LHX7"/>
<dbReference type="OrthoDB" id="6497161at2759"/>
<dbReference type="InterPro" id="IPR043502">
    <property type="entry name" value="DNA/RNA_pol_sf"/>
</dbReference>
<feature type="region of interest" description="Disordered" evidence="1">
    <location>
        <begin position="124"/>
        <end position="155"/>
    </location>
</feature>
<dbReference type="EMBL" id="OOIL02001465">
    <property type="protein sequence ID" value="VFQ76043.1"/>
    <property type="molecule type" value="Genomic_DNA"/>
</dbReference>